<keyword evidence="2" id="KW-0503">Monooxygenase</keyword>
<dbReference type="Gene3D" id="3.30.70.100">
    <property type="match status" value="1"/>
</dbReference>
<dbReference type="OrthoDB" id="5244470at2"/>
<dbReference type="Proteomes" id="UP000192726">
    <property type="component" value="Chromosome"/>
</dbReference>
<keyword evidence="2" id="KW-0560">Oxidoreductase</keyword>
<dbReference type="GO" id="GO:0004497">
    <property type="term" value="F:monooxygenase activity"/>
    <property type="evidence" value="ECO:0007669"/>
    <property type="project" value="UniProtKB-KW"/>
</dbReference>
<dbReference type="KEGG" id="sgv:B1H19_37440"/>
<keyword evidence="3" id="KW-1185">Reference proteome</keyword>
<dbReference type="GO" id="GO:0005829">
    <property type="term" value="C:cytosol"/>
    <property type="evidence" value="ECO:0007669"/>
    <property type="project" value="TreeGrafter"/>
</dbReference>
<dbReference type="SUPFAM" id="SSF54909">
    <property type="entry name" value="Dimeric alpha+beta barrel"/>
    <property type="match status" value="1"/>
</dbReference>
<evidence type="ECO:0000313" key="3">
    <source>
        <dbReference type="Proteomes" id="UP000192726"/>
    </source>
</evidence>
<organism evidence="2 3">
    <name type="scientific">Streptomyces gilvosporeus</name>
    <dbReference type="NCBI Taxonomy" id="553510"/>
    <lineage>
        <taxon>Bacteria</taxon>
        <taxon>Bacillati</taxon>
        <taxon>Actinomycetota</taxon>
        <taxon>Actinomycetes</taxon>
        <taxon>Kitasatosporales</taxon>
        <taxon>Streptomycetaceae</taxon>
        <taxon>Streptomyces</taxon>
    </lineage>
</organism>
<dbReference type="InterPro" id="IPR050744">
    <property type="entry name" value="AI-2_Isomerase_LsrG"/>
</dbReference>
<dbReference type="EMBL" id="CP020569">
    <property type="protein sequence ID" value="ARF59113.1"/>
    <property type="molecule type" value="Genomic_DNA"/>
</dbReference>
<dbReference type="PANTHER" id="PTHR33336:SF3">
    <property type="entry name" value="ABM DOMAIN-CONTAINING PROTEIN"/>
    <property type="match status" value="1"/>
</dbReference>
<gene>
    <name evidence="2" type="ORF">B1H19_37440</name>
</gene>
<dbReference type="Pfam" id="PF03992">
    <property type="entry name" value="ABM"/>
    <property type="match status" value="1"/>
</dbReference>
<reference evidence="2 3" key="1">
    <citation type="submission" date="2017-04" db="EMBL/GenBank/DDBJ databases">
        <title>Complete Genome Sequence of Streptomyces gilvosporeus F607, a Capable Producer of Natamycin.</title>
        <authorList>
            <person name="Zong G."/>
            <person name="Zhong C."/>
            <person name="Fu J."/>
            <person name="Qin R."/>
            <person name="Cao G."/>
        </authorList>
    </citation>
    <scope>NUCLEOTIDE SEQUENCE [LARGE SCALE GENOMIC DNA]</scope>
    <source>
        <strain evidence="2 3">F607</strain>
    </source>
</reference>
<sequence length="104" mass="10791">MPIVVATLRTKPGRREEVLAAFRRHTPAVHAEPGCLLYAAHAGEDRVTVVENWADQAALDAHSAGPVLAALGGEIADALAGPMDVAVLEPVPAGEPEKGQLPNT</sequence>
<dbReference type="AlphaFoldDB" id="A0A1V0U1Q4"/>
<evidence type="ECO:0000313" key="2">
    <source>
        <dbReference type="EMBL" id="ARF59113.1"/>
    </source>
</evidence>
<dbReference type="InterPro" id="IPR007138">
    <property type="entry name" value="ABM_dom"/>
</dbReference>
<feature type="domain" description="ABM" evidence="1">
    <location>
        <begin position="2"/>
        <end position="88"/>
    </location>
</feature>
<name>A0A1V0U1Q4_9ACTN</name>
<accession>A0A1V0U1Q4</accession>
<dbReference type="PANTHER" id="PTHR33336">
    <property type="entry name" value="QUINOL MONOOXYGENASE YGIN-RELATED"/>
    <property type="match status" value="1"/>
</dbReference>
<dbReference type="PROSITE" id="PS51725">
    <property type="entry name" value="ABM"/>
    <property type="match status" value="1"/>
</dbReference>
<evidence type="ECO:0000259" key="1">
    <source>
        <dbReference type="PROSITE" id="PS51725"/>
    </source>
</evidence>
<protein>
    <submittedName>
        <fullName evidence="2">Antibiotic biosynthesis monooxygenase</fullName>
    </submittedName>
</protein>
<dbReference type="STRING" id="553510.B1H19_37440"/>
<proteinExistence type="predicted"/>
<dbReference type="InterPro" id="IPR011008">
    <property type="entry name" value="Dimeric_a/b-barrel"/>
</dbReference>
<dbReference type="RefSeq" id="WP_083109305.1">
    <property type="nucleotide sequence ID" value="NZ_CP020569.1"/>
</dbReference>